<keyword evidence="8" id="KW-1185">Reference proteome</keyword>
<feature type="transmembrane region" description="Helical" evidence="5">
    <location>
        <begin position="12"/>
        <end position="32"/>
    </location>
</feature>
<dbReference type="Pfam" id="PF07690">
    <property type="entry name" value="MFS_1"/>
    <property type="match status" value="1"/>
</dbReference>
<dbReference type="RefSeq" id="WP_135113417.1">
    <property type="nucleotide sequence ID" value="NZ_JADGLL010000005.1"/>
</dbReference>
<dbReference type="Gene3D" id="1.20.1250.20">
    <property type="entry name" value="MFS general substrate transporter like domains"/>
    <property type="match status" value="2"/>
</dbReference>
<dbReference type="PANTHER" id="PTHR23514">
    <property type="entry name" value="BYPASS OF STOP CODON PROTEIN 6"/>
    <property type="match status" value="1"/>
</dbReference>
<dbReference type="InterPro" id="IPR011701">
    <property type="entry name" value="MFS"/>
</dbReference>
<evidence type="ECO:0000256" key="3">
    <source>
        <dbReference type="ARBA" id="ARBA00022989"/>
    </source>
</evidence>
<reference evidence="7 8" key="1">
    <citation type="submission" date="2019-03" db="EMBL/GenBank/DDBJ databases">
        <title>Diversity of the mouse oral microbiome.</title>
        <authorList>
            <person name="Joseph S."/>
            <person name="Aduse-Opoku J."/>
            <person name="Curtis M."/>
            <person name="Wade W."/>
            <person name="Hashim A."/>
        </authorList>
    </citation>
    <scope>NUCLEOTIDE SEQUENCE [LARGE SCALE GENOMIC DNA]</scope>
    <source>
        <strain evidence="7 8">P1012</strain>
    </source>
</reference>
<organism evidence="7 8">
    <name type="scientific">Microbacterium paludicola</name>
    <dbReference type="NCBI Taxonomy" id="300019"/>
    <lineage>
        <taxon>Bacteria</taxon>
        <taxon>Bacillati</taxon>
        <taxon>Actinomycetota</taxon>
        <taxon>Actinomycetes</taxon>
        <taxon>Micrococcales</taxon>
        <taxon>Microbacteriaceae</taxon>
        <taxon>Microbacterium</taxon>
    </lineage>
</organism>
<keyword evidence="3 5" id="KW-1133">Transmembrane helix</keyword>
<proteinExistence type="predicted"/>
<dbReference type="EMBL" id="SPQB01000005">
    <property type="protein sequence ID" value="TFU33830.1"/>
    <property type="molecule type" value="Genomic_DNA"/>
</dbReference>
<dbReference type="InterPro" id="IPR020846">
    <property type="entry name" value="MFS_dom"/>
</dbReference>
<feature type="transmembrane region" description="Helical" evidence="5">
    <location>
        <begin position="162"/>
        <end position="183"/>
    </location>
</feature>
<dbReference type="GO" id="GO:0022857">
    <property type="term" value="F:transmembrane transporter activity"/>
    <property type="evidence" value="ECO:0007669"/>
    <property type="project" value="InterPro"/>
</dbReference>
<feature type="transmembrane region" description="Helical" evidence="5">
    <location>
        <begin position="276"/>
        <end position="297"/>
    </location>
</feature>
<feature type="transmembrane region" description="Helical" evidence="5">
    <location>
        <begin position="135"/>
        <end position="156"/>
    </location>
</feature>
<dbReference type="AlphaFoldDB" id="A0A4Y9FX79"/>
<comment type="subcellular location">
    <subcellularLocation>
        <location evidence="1">Cell membrane</location>
        <topology evidence="1">Multi-pass membrane protein</topology>
    </subcellularLocation>
</comment>
<dbReference type="PROSITE" id="PS50850">
    <property type="entry name" value="MFS"/>
    <property type="match status" value="1"/>
</dbReference>
<evidence type="ECO:0000256" key="4">
    <source>
        <dbReference type="ARBA" id="ARBA00023136"/>
    </source>
</evidence>
<evidence type="ECO:0000259" key="6">
    <source>
        <dbReference type="PROSITE" id="PS50850"/>
    </source>
</evidence>
<feature type="transmembrane region" description="Helical" evidence="5">
    <location>
        <begin position="210"/>
        <end position="233"/>
    </location>
</feature>
<dbReference type="SUPFAM" id="SSF103473">
    <property type="entry name" value="MFS general substrate transporter"/>
    <property type="match status" value="1"/>
</dbReference>
<dbReference type="InterPro" id="IPR051788">
    <property type="entry name" value="MFS_Transporter"/>
</dbReference>
<evidence type="ECO:0000256" key="1">
    <source>
        <dbReference type="ARBA" id="ARBA00004651"/>
    </source>
</evidence>
<feature type="transmembrane region" description="Helical" evidence="5">
    <location>
        <begin position="362"/>
        <end position="384"/>
    </location>
</feature>
<evidence type="ECO:0000256" key="5">
    <source>
        <dbReference type="SAM" id="Phobius"/>
    </source>
</evidence>
<name>A0A4Y9FX79_9MICO</name>
<dbReference type="CDD" id="cd17393">
    <property type="entry name" value="MFS_MosC_like"/>
    <property type="match status" value="1"/>
</dbReference>
<feature type="domain" description="Major facilitator superfamily (MFS) profile" evidence="6">
    <location>
        <begin position="8"/>
        <end position="389"/>
    </location>
</feature>
<comment type="caution">
    <text evidence="7">The sequence shown here is derived from an EMBL/GenBank/DDBJ whole genome shotgun (WGS) entry which is preliminary data.</text>
</comment>
<keyword evidence="4 5" id="KW-0472">Membrane</keyword>
<accession>A0A4Y9FX79</accession>
<evidence type="ECO:0000313" key="7">
    <source>
        <dbReference type="EMBL" id="TFU33830.1"/>
    </source>
</evidence>
<feature type="transmembrane region" description="Helical" evidence="5">
    <location>
        <begin position="44"/>
        <end position="66"/>
    </location>
</feature>
<dbReference type="GO" id="GO:0005886">
    <property type="term" value="C:plasma membrane"/>
    <property type="evidence" value="ECO:0007669"/>
    <property type="project" value="UniProtKB-SubCell"/>
</dbReference>
<dbReference type="InterPro" id="IPR036259">
    <property type="entry name" value="MFS_trans_sf"/>
</dbReference>
<dbReference type="OrthoDB" id="151222at2"/>
<evidence type="ECO:0000313" key="8">
    <source>
        <dbReference type="Proteomes" id="UP000298358"/>
    </source>
</evidence>
<evidence type="ECO:0000256" key="2">
    <source>
        <dbReference type="ARBA" id="ARBA00022692"/>
    </source>
</evidence>
<feature type="transmembrane region" description="Helical" evidence="5">
    <location>
        <begin position="245"/>
        <end position="264"/>
    </location>
</feature>
<sequence>MSARDRRARRAVIGAFLVNGFLLATWVVNIPAIQQQSGVSHGVLGGLLLLLGLGSFVAMQATGWIVDRVGSRVATITGAAMLILATLTPPLATDPVTLAVAVFAIGLGNGTLDVAMNAHAVVVERRYQRPIMASFHAWFSVGGAIGAGFGALGHALGWDLPVLFLVAAAIAATAAAIALPGLLGDADISPATPHIDGPEGGPVPGLARRAILLGTLAFMLMLAEGVAADWSALHTREHLGASESTAALAYAAFAVAMTAGRFAADGVAARVGPVAIVRYGAAVAAVGLLVVTLSTAVPVALGGWILFGLGLSGAVPQIFTAAGGLGAANAGVVMSRIVGAGYVGLLAGPALIGWLAEGMTLSVAIAVPILLCGAAVALASSVAVPQPAQPVAA</sequence>
<keyword evidence="2 5" id="KW-0812">Transmembrane</keyword>
<feature type="transmembrane region" description="Helical" evidence="5">
    <location>
        <begin position="337"/>
        <end position="356"/>
    </location>
</feature>
<dbReference type="Proteomes" id="UP000298358">
    <property type="component" value="Unassembled WGS sequence"/>
</dbReference>
<feature type="transmembrane region" description="Helical" evidence="5">
    <location>
        <begin position="98"/>
        <end position="123"/>
    </location>
</feature>
<dbReference type="PANTHER" id="PTHR23514:SF13">
    <property type="entry name" value="INNER MEMBRANE PROTEIN YBJJ"/>
    <property type="match status" value="1"/>
</dbReference>
<gene>
    <name evidence="7" type="ORF">E4U02_03995</name>
</gene>
<feature type="transmembrane region" description="Helical" evidence="5">
    <location>
        <begin position="73"/>
        <end position="92"/>
    </location>
</feature>
<protein>
    <submittedName>
        <fullName evidence="7">MFS transporter</fullName>
    </submittedName>
</protein>